<dbReference type="InterPro" id="IPR036527">
    <property type="entry name" value="SCP2_sterol-bd_dom_sf"/>
</dbReference>
<dbReference type="AlphaFoldDB" id="A0A095VTP9"/>
<dbReference type="eggNOG" id="COG3154">
    <property type="taxonomic scope" value="Bacteria"/>
</dbReference>
<reference evidence="3 4" key="1">
    <citation type="journal article" date="2014" name="Genome Announc.">
        <title>Genome Sequence of Gammaproteobacterial Pseudohaliea rubra Type Strain DSM 19751, Isolated from Coastal Seawater of the Mediterranean Sea.</title>
        <authorList>
            <person name="Spring S."/>
            <person name="Fiebig A."/>
            <person name="Riedel T."/>
            <person name="Goker M."/>
            <person name="Klenk H.P."/>
        </authorList>
    </citation>
    <scope>NUCLEOTIDE SEQUENCE [LARGE SCALE GENOMIC DNA]</scope>
    <source>
        <strain evidence="3 4">DSM 19751</strain>
    </source>
</reference>
<dbReference type="InterPro" id="IPR016830">
    <property type="entry name" value="UbiT"/>
</dbReference>
<comment type="function">
    <text evidence="1">Required for O(2)-independent ubiquinone (coenzyme Q) biosynthesis. Likely functions as an accessory factor.</text>
</comment>
<dbReference type="InterPro" id="IPR003033">
    <property type="entry name" value="SCP2_sterol-bd_dom"/>
</dbReference>
<dbReference type="EMBL" id="AUVB01000016">
    <property type="protein sequence ID" value="KGE04837.1"/>
    <property type="molecule type" value="Genomic_DNA"/>
</dbReference>
<evidence type="ECO:0000259" key="2">
    <source>
        <dbReference type="Pfam" id="PF02036"/>
    </source>
</evidence>
<evidence type="ECO:0000313" key="4">
    <source>
        <dbReference type="Proteomes" id="UP000029640"/>
    </source>
</evidence>
<name>A0A095VTP9_9GAMM</name>
<comment type="similarity">
    <text evidence="1">Belongs to the UbiT family.</text>
</comment>
<dbReference type="SUPFAM" id="SSF55718">
    <property type="entry name" value="SCP-like"/>
    <property type="match status" value="1"/>
</dbReference>
<feature type="domain" description="SCP2" evidence="2">
    <location>
        <begin position="52"/>
        <end position="142"/>
    </location>
</feature>
<proteinExistence type="inferred from homology"/>
<comment type="pathway">
    <text evidence="1">Cofactor biosynthesis; ubiquinone biosynthesis.</text>
</comment>
<sequence>MNASSVSPSIPRTLARLPGVRRLPWPGPLALIPAPVERAAAEVAVNRALAPQLADGDVDFLEGRSLRIRIPDIGCDWLVTKAGSRLTFRAGRDEAEATFAGDARSLLLLAARREDPDTLFFQRRLDIEGDTELGLQVKNLIDSIDFDDLPAPLIRALGFSAAFAEALPGADAA</sequence>
<dbReference type="Gene3D" id="3.30.1050.10">
    <property type="entry name" value="SCP2 sterol-binding domain"/>
    <property type="match status" value="1"/>
</dbReference>
<keyword evidence="1" id="KW-0831">Ubiquinone biosynthesis</keyword>
<accession>A0A095VTP9</accession>
<dbReference type="OrthoDB" id="5292463at2"/>
<dbReference type="Pfam" id="PF02036">
    <property type="entry name" value="SCP2"/>
    <property type="match status" value="1"/>
</dbReference>
<comment type="caution">
    <text evidence="3">The sequence shown here is derived from an EMBL/GenBank/DDBJ whole genome shotgun (WGS) entry which is preliminary data.</text>
</comment>
<dbReference type="HOGENOM" id="CLU_111894_1_0_6"/>
<evidence type="ECO:0000256" key="1">
    <source>
        <dbReference type="HAMAP-Rule" id="MF_02231"/>
    </source>
</evidence>
<dbReference type="STRING" id="1265313.HRUBRA_00590"/>
<gene>
    <name evidence="1" type="primary">ubiT</name>
    <name evidence="3" type="ORF">HRUBRA_00590</name>
</gene>
<dbReference type="UniPathway" id="UPA00232"/>
<dbReference type="HAMAP" id="MF_02231">
    <property type="entry name" value="UbiT"/>
    <property type="match status" value="1"/>
</dbReference>
<keyword evidence="4" id="KW-1185">Reference proteome</keyword>
<organism evidence="3 4">
    <name type="scientific">Pseudohaliea rubra DSM 19751</name>
    <dbReference type="NCBI Taxonomy" id="1265313"/>
    <lineage>
        <taxon>Bacteria</taxon>
        <taxon>Pseudomonadati</taxon>
        <taxon>Pseudomonadota</taxon>
        <taxon>Gammaproteobacteria</taxon>
        <taxon>Cellvibrionales</taxon>
        <taxon>Halieaceae</taxon>
        <taxon>Pseudohaliea</taxon>
    </lineage>
</organism>
<dbReference type="RefSeq" id="WP_035516527.1">
    <property type="nucleotide sequence ID" value="NZ_KN234766.1"/>
</dbReference>
<dbReference type="Proteomes" id="UP000029640">
    <property type="component" value="Unassembled WGS sequence"/>
</dbReference>
<protein>
    <recommendedName>
        <fullName evidence="1">Ubiquinone biosynthesis accessory factor UbiT</fullName>
    </recommendedName>
</protein>
<evidence type="ECO:0000313" key="3">
    <source>
        <dbReference type="EMBL" id="KGE04837.1"/>
    </source>
</evidence>
<dbReference type="GO" id="GO:0006744">
    <property type="term" value="P:ubiquinone biosynthetic process"/>
    <property type="evidence" value="ECO:0007669"/>
    <property type="project" value="UniProtKB-UniRule"/>
</dbReference>